<organism evidence="1">
    <name type="scientific">Octopus bimaculoides</name>
    <name type="common">California two-spotted octopus</name>
    <dbReference type="NCBI Taxonomy" id="37653"/>
    <lineage>
        <taxon>Eukaryota</taxon>
        <taxon>Metazoa</taxon>
        <taxon>Spiralia</taxon>
        <taxon>Lophotrochozoa</taxon>
        <taxon>Mollusca</taxon>
        <taxon>Cephalopoda</taxon>
        <taxon>Coleoidea</taxon>
        <taxon>Octopodiformes</taxon>
        <taxon>Octopoda</taxon>
        <taxon>Incirrata</taxon>
        <taxon>Octopodidae</taxon>
        <taxon>Octopus</taxon>
    </lineage>
</organism>
<dbReference type="AlphaFoldDB" id="A0A0L8GU35"/>
<protein>
    <submittedName>
        <fullName evidence="1">Uncharacterized protein</fullName>
    </submittedName>
</protein>
<name>A0A0L8GU35_OCTBM</name>
<proteinExistence type="predicted"/>
<evidence type="ECO:0000313" key="1">
    <source>
        <dbReference type="EMBL" id="KOF80407.1"/>
    </source>
</evidence>
<sequence>MYGYFMIKILRLEMSKMTPFLCFSLFIVVAGAAKNITCLSKELCPESWIRFPESKNDEHHCKRTKMHIECIEKVKPSCLHFFIDTFKTFCTDISVTQPQLSSSVCISTSLSILPIYLISVWWCWNSETIERV</sequence>
<dbReference type="EMBL" id="KQ420404">
    <property type="protein sequence ID" value="KOF80407.1"/>
    <property type="molecule type" value="Genomic_DNA"/>
</dbReference>
<gene>
    <name evidence="1" type="ORF">OCBIM_22027919mg</name>
</gene>
<reference evidence="1" key="1">
    <citation type="submission" date="2015-07" db="EMBL/GenBank/DDBJ databases">
        <title>MeaNS - Measles Nucleotide Surveillance Program.</title>
        <authorList>
            <person name="Tran T."/>
            <person name="Druce J."/>
        </authorList>
    </citation>
    <scope>NUCLEOTIDE SEQUENCE</scope>
    <source>
        <strain evidence="1">UCB-OBI-ISO-001</strain>
        <tissue evidence="1">Gonad</tissue>
    </source>
</reference>
<accession>A0A0L8GU35</accession>